<dbReference type="PANTHER" id="PTHR43684:SF4">
    <property type="entry name" value="ENOYL-COA HYDRATASE_ISOMERASE FAMILY PROTEIN (AFU_ORTHOLOGUE AFUA_1G01890)"/>
    <property type="match status" value="1"/>
</dbReference>
<organism evidence="2 3">
    <name type="scientific">Luteipulveratus halotolerans</name>
    <dbReference type="NCBI Taxonomy" id="1631356"/>
    <lineage>
        <taxon>Bacteria</taxon>
        <taxon>Bacillati</taxon>
        <taxon>Actinomycetota</taxon>
        <taxon>Actinomycetes</taxon>
        <taxon>Micrococcales</taxon>
        <taxon>Dermacoccaceae</taxon>
        <taxon>Luteipulveratus</taxon>
    </lineage>
</organism>
<dbReference type="STRING" id="1631356.VV01_19290"/>
<dbReference type="SUPFAM" id="SSF52096">
    <property type="entry name" value="ClpP/crotonase"/>
    <property type="match status" value="1"/>
</dbReference>
<dbReference type="CDD" id="cd06558">
    <property type="entry name" value="crotonase-like"/>
    <property type="match status" value="1"/>
</dbReference>
<dbReference type="PANTHER" id="PTHR43684">
    <property type="match status" value="1"/>
</dbReference>
<dbReference type="InterPro" id="IPR029045">
    <property type="entry name" value="ClpP/crotonase-like_dom_sf"/>
</dbReference>
<dbReference type="EMBL" id="LAIR01000002">
    <property type="protein sequence ID" value="KNX38796.1"/>
    <property type="molecule type" value="Genomic_DNA"/>
</dbReference>
<comment type="caution">
    <text evidence="2">The sequence shown here is derived from an EMBL/GenBank/DDBJ whole genome shotgun (WGS) entry which is preliminary data.</text>
</comment>
<keyword evidence="3" id="KW-1185">Reference proteome</keyword>
<dbReference type="Proteomes" id="UP000037397">
    <property type="component" value="Unassembled WGS sequence"/>
</dbReference>
<dbReference type="EC" id="4.2.1.17" evidence="2"/>
<protein>
    <submittedName>
        <fullName evidence="2">Enoyl-CoA hydratase</fullName>
        <ecNumber evidence="2">4.2.1.17</ecNumber>
    </submittedName>
</protein>
<dbReference type="InterPro" id="IPR051053">
    <property type="entry name" value="ECH/Chromodomain_protein"/>
</dbReference>
<dbReference type="Gene3D" id="3.90.226.10">
    <property type="entry name" value="2-enoyl-CoA Hydratase, Chain A, domain 1"/>
    <property type="match status" value="1"/>
</dbReference>
<name>A0A0L6CLX0_9MICO</name>
<evidence type="ECO:0000313" key="3">
    <source>
        <dbReference type="Proteomes" id="UP000037397"/>
    </source>
</evidence>
<dbReference type="Pfam" id="PF00378">
    <property type="entry name" value="ECH_1"/>
    <property type="match status" value="1"/>
</dbReference>
<proteinExistence type="inferred from homology"/>
<dbReference type="PATRIC" id="fig|1631356.3.peg.3866"/>
<accession>A0A0L6CLX0</accession>
<dbReference type="AlphaFoldDB" id="A0A0L6CLX0"/>
<dbReference type="GO" id="GO:0004300">
    <property type="term" value="F:enoyl-CoA hydratase activity"/>
    <property type="evidence" value="ECO:0007669"/>
    <property type="project" value="UniProtKB-EC"/>
</dbReference>
<keyword evidence="2" id="KW-0456">Lyase</keyword>
<dbReference type="InterPro" id="IPR001753">
    <property type="entry name" value="Enoyl-CoA_hydra/iso"/>
</dbReference>
<reference evidence="3" key="1">
    <citation type="submission" date="2015-03" db="EMBL/GenBank/DDBJ databases">
        <title>Luteipulveratus halotolerans sp. nov., a novel actinobacterium (Dermacoccaceae) from Sarawak, Malaysia.</title>
        <authorList>
            <person name="Juboi H."/>
            <person name="Basik A."/>
            <person name="Shamsul S.S."/>
            <person name="Arnold P."/>
            <person name="Schmitt E.K."/>
            <person name="Sanglier J.-J."/>
            <person name="Yeo T."/>
        </authorList>
    </citation>
    <scope>NUCLEOTIDE SEQUENCE [LARGE SCALE GENOMIC DNA]</scope>
    <source>
        <strain evidence="3">C296001</strain>
    </source>
</reference>
<comment type="similarity">
    <text evidence="1">Belongs to the enoyl-CoA hydratase/isomerase family.</text>
</comment>
<dbReference type="OrthoDB" id="9777711at2"/>
<evidence type="ECO:0000313" key="2">
    <source>
        <dbReference type="EMBL" id="KNX38796.1"/>
    </source>
</evidence>
<sequence length="274" mass="28978">MTATQITYDVADRTAVITLDRPEARNGYTVQMADEIAQALAEAEGDTGVRVVVLTGAGDDFCVGADLSSGRFTSPGEGSAGDWVEPASRVTRPMYELHKPVIAAVRGAAVGVGSTVILPADFRIAADDSRFGFVFARRGIYPEGGSTWFLPRLVGLGRATDWMISGRLIAADEALASGLVTELQPADRVLDRALGLAAELADSVAPVSVAVIRQALRQMSALPSPQPAFDLDSQLIAGCGASPDAAEGISSFLERRAPHFPRRVPDDLPDFLPW</sequence>
<dbReference type="RefSeq" id="WP_050671304.1">
    <property type="nucleotide sequence ID" value="NZ_LAIR01000002.1"/>
</dbReference>
<evidence type="ECO:0000256" key="1">
    <source>
        <dbReference type="ARBA" id="ARBA00005254"/>
    </source>
</evidence>
<gene>
    <name evidence="2" type="ORF">VV01_19290</name>
</gene>